<organism evidence="2 3">
    <name type="scientific">Actinoplanes digitatis</name>
    <dbReference type="NCBI Taxonomy" id="1868"/>
    <lineage>
        <taxon>Bacteria</taxon>
        <taxon>Bacillati</taxon>
        <taxon>Actinomycetota</taxon>
        <taxon>Actinomycetes</taxon>
        <taxon>Micromonosporales</taxon>
        <taxon>Micromonosporaceae</taxon>
        <taxon>Actinoplanes</taxon>
    </lineage>
</organism>
<reference evidence="2 3" key="1">
    <citation type="submission" date="2020-08" db="EMBL/GenBank/DDBJ databases">
        <title>Sequencing the genomes of 1000 actinobacteria strains.</title>
        <authorList>
            <person name="Klenk H.-P."/>
        </authorList>
    </citation>
    <scope>NUCLEOTIDE SEQUENCE [LARGE SCALE GENOMIC DNA]</scope>
    <source>
        <strain evidence="2 3">DSM 43149</strain>
    </source>
</reference>
<proteinExistence type="predicted"/>
<protein>
    <recommendedName>
        <fullName evidence="4">Secreted protein</fullName>
    </recommendedName>
</protein>
<dbReference type="AlphaFoldDB" id="A0A7W7MR73"/>
<dbReference type="Proteomes" id="UP000578112">
    <property type="component" value="Unassembled WGS sequence"/>
</dbReference>
<evidence type="ECO:0000313" key="2">
    <source>
        <dbReference type="EMBL" id="MBB4763941.1"/>
    </source>
</evidence>
<gene>
    <name evidence="2" type="ORF">BJ971_004497</name>
</gene>
<accession>A0A7W7MR73</accession>
<evidence type="ECO:0008006" key="4">
    <source>
        <dbReference type="Google" id="ProtNLM"/>
    </source>
</evidence>
<evidence type="ECO:0000313" key="3">
    <source>
        <dbReference type="Proteomes" id="UP000578112"/>
    </source>
</evidence>
<keyword evidence="3" id="KW-1185">Reference proteome</keyword>
<name>A0A7W7MR73_9ACTN</name>
<keyword evidence="1" id="KW-0732">Signal</keyword>
<dbReference type="EMBL" id="JACHNH010000001">
    <property type="protein sequence ID" value="MBB4763941.1"/>
    <property type="molecule type" value="Genomic_DNA"/>
</dbReference>
<comment type="caution">
    <text evidence="2">The sequence shown here is derived from an EMBL/GenBank/DDBJ whole genome shotgun (WGS) entry which is preliminary data.</text>
</comment>
<dbReference type="RefSeq" id="WP_184995184.1">
    <property type="nucleotide sequence ID" value="NZ_BOMK01000024.1"/>
</dbReference>
<sequence>MKRMRWIQAGVALAASAIMVVGAQGSASASGDDVSVDKSWGFSMFFTYGDELTVYDRSADDHSVHAVLQHLACANVACDGKVWRDLRDHCVDTTTTGTAGSEVTTCNYDVTENLEVRICAARYHDGVINGGWYCSSMTKS</sequence>
<feature type="chain" id="PRO_5039065712" description="Secreted protein" evidence="1">
    <location>
        <begin position="24"/>
        <end position="140"/>
    </location>
</feature>
<evidence type="ECO:0000256" key="1">
    <source>
        <dbReference type="SAM" id="SignalP"/>
    </source>
</evidence>
<feature type="signal peptide" evidence="1">
    <location>
        <begin position="1"/>
        <end position="23"/>
    </location>
</feature>